<dbReference type="RefSeq" id="WP_316911106.1">
    <property type="nucleotide sequence ID" value="NZ_JAPTGD010000002.1"/>
</dbReference>
<reference evidence="2" key="2">
    <citation type="submission" date="2022-12" db="EMBL/GenBank/DDBJ databases">
        <authorList>
            <person name="Dechsakulwatana C."/>
            <person name="Rungsihiranrut A."/>
            <person name="Muangchinda C."/>
            <person name="Ningthoujam R."/>
            <person name="Klankeo P."/>
            <person name="Pinyakong O."/>
        </authorList>
    </citation>
    <scope>NUCLEOTIDE SEQUENCE</scope>
    <source>
        <strain evidence="2">TL01-2</strain>
    </source>
</reference>
<name>A0AAX6NDJ5_PRIAR</name>
<reference evidence="2" key="1">
    <citation type="journal article" date="2022" name="J Environ Chem Eng">
        <title>Biodegradation of petroleum oil using a constructed nonpathogenic and heavy metal-tolerant bacterial consortium isolated from marine sponges.</title>
        <authorList>
            <person name="Dechsakulwatana C."/>
            <person name="Rungsihiranrut A."/>
            <person name="Muangchinda C."/>
            <person name="Ningthoujam R."/>
            <person name="Klankeo P."/>
            <person name="Pinyakong O."/>
        </authorList>
    </citation>
    <scope>NUCLEOTIDE SEQUENCE</scope>
    <source>
        <strain evidence="2">TL01-2</strain>
    </source>
</reference>
<keyword evidence="1" id="KW-1133">Transmembrane helix</keyword>
<evidence type="ECO:0000313" key="3">
    <source>
        <dbReference type="Proteomes" id="UP001269400"/>
    </source>
</evidence>
<evidence type="ECO:0000256" key="1">
    <source>
        <dbReference type="SAM" id="Phobius"/>
    </source>
</evidence>
<comment type="caution">
    <text evidence="2">The sequence shown here is derived from an EMBL/GenBank/DDBJ whole genome shotgun (WGS) entry which is preliminary data.</text>
</comment>
<keyword evidence="1" id="KW-0472">Membrane</keyword>
<protein>
    <submittedName>
        <fullName evidence="2">Uncharacterized protein</fullName>
    </submittedName>
</protein>
<evidence type="ECO:0000313" key="2">
    <source>
        <dbReference type="EMBL" id="MDU9693889.1"/>
    </source>
</evidence>
<organism evidence="2 3">
    <name type="scientific">Priestia aryabhattai</name>
    <name type="common">Bacillus aryabhattai</name>
    <dbReference type="NCBI Taxonomy" id="412384"/>
    <lineage>
        <taxon>Bacteria</taxon>
        <taxon>Bacillati</taxon>
        <taxon>Bacillota</taxon>
        <taxon>Bacilli</taxon>
        <taxon>Bacillales</taxon>
        <taxon>Bacillaceae</taxon>
        <taxon>Priestia</taxon>
    </lineage>
</organism>
<dbReference type="EMBL" id="JAPTGD010000002">
    <property type="protein sequence ID" value="MDU9693889.1"/>
    <property type="molecule type" value="Genomic_DNA"/>
</dbReference>
<dbReference type="SUPFAM" id="SSF69304">
    <property type="entry name" value="Tricorn protease N-terminal domain"/>
    <property type="match status" value="1"/>
</dbReference>
<proteinExistence type="predicted"/>
<feature type="transmembrane region" description="Helical" evidence="1">
    <location>
        <begin position="63"/>
        <end position="84"/>
    </location>
</feature>
<keyword evidence="1" id="KW-0812">Transmembrane</keyword>
<dbReference type="Proteomes" id="UP001269400">
    <property type="component" value="Unassembled WGS sequence"/>
</dbReference>
<dbReference type="AlphaFoldDB" id="A0AAX6NDJ5"/>
<sequence length="429" mass="49005">MNKTTNKNKKDLKQKEPLALFFRKKYINEKNNYSKHTFWGGELMKTIFKNLTDPDYLIKHSRVIGLIIGGGLIVCLLVIFILSAKESAKPAPVSKDIVKEKVIKEAEIEAKAEKEQQETILNQSLTNSFVFERLTYKTPDITKLSNAFINTTDLVLDSYKNYILFQTVENGLYTYNLETGKKNVISDVSFLHYQEGNKIYYLEVQDKIGTRLMEYDIVTKDKEEVNNFSYGQNIGGVAKSGDVIYYILVEKGKSYLTAVNMSPNNDISYIHNLMYEIPAGSFLKQDGNDVYLINSAAYYKVAQGKLQKLGVLPNYTIQDTKIWNHQPLIYAYDEKAKISKVIYQGKVILQNNDIFDMYPIDDTYLLANVRNNLMIINKDTLTNKVVSKNANNATVVDGNIIFSQSVETGDVSPTYESEGSGYYFYYEKQ</sequence>
<accession>A0AAX6NDJ5</accession>
<gene>
    <name evidence="2" type="ORF">O0Q50_22165</name>
</gene>